<evidence type="ECO:0000256" key="2">
    <source>
        <dbReference type="SAM" id="Phobius"/>
    </source>
</evidence>
<feature type="transmembrane region" description="Helical" evidence="2">
    <location>
        <begin position="578"/>
        <end position="599"/>
    </location>
</feature>
<comment type="caution">
    <text evidence="3">The sequence shown here is derived from an EMBL/GenBank/DDBJ whole genome shotgun (WGS) entry which is preliminary data.</text>
</comment>
<keyword evidence="2" id="KW-1133">Transmembrane helix</keyword>
<feature type="compositionally biased region" description="Low complexity" evidence="1">
    <location>
        <begin position="187"/>
        <end position="197"/>
    </location>
</feature>
<feature type="compositionally biased region" description="Basic and acidic residues" evidence="1">
    <location>
        <begin position="497"/>
        <end position="513"/>
    </location>
</feature>
<keyword evidence="2" id="KW-0472">Membrane</keyword>
<evidence type="ECO:0000313" key="3">
    <source>
        <dbReference type="EMBL" id="KAK0512897.1"/>
    </source>
</evidence>
<feature type="compositionally biased region" description="Low complexity" evidence="1">
    <location>
        <begin position="1"/>
        <end position="15"/>
    </location>
</feature>
<feature type="compositionally biased region" description="Basic and acidic residues" evidence="1">
    <location>
        <begin position="17"/>
        <end position="31"/>
    </location>
</feature>
<feature type="transmembrane region" description="Helical" evidence="2">
    <location>
        <begin position="647"/>
        <end position="667"/>
    </location>
</feature>
<evidence type="ECO:0000256" key="1">
    <source>
        <dbReference type="SAM" id="MobiDB-lite"/>
    </source>
</evidence>
<organism evidence="3 4">
    <name type="scientific">Cladonia borealis</name>
    <dbReference type="NCBI Taxonomy" id="184061"/>
    <lineage>
        <taxon>Eukaryota</taxon>
        <taxon>Fungi</taxon>
        <taxon>Dikarya</taxon>
        <taxon>Ascomycota</taxon>
        <taxon>Pezizomycotina</taxon>
        <taxon>Lecanoromycetes</taxon>
        <taxon>OSLEUM clade</taxon>
        <taxon>Lecanoromycetidae</taxon>
        <taxon>Lecanorales</taxon>
        <taxon>Lecanorineae</taxon>
        <taxon>Cladoniaceae</taxon>
        <taxon>Cladonia</taxon>
    </lineage>
</organism>
<sequence>MPSPRRTSSRSPPKRAALHERSDSHNNERTLRLVGEPQAPHYGKAPYPTKPQHILSPNMYSGQGSAEGAESDVSSETKSVIEDSPIVATSQNRIDHPDVDQNENAPTTTRSYTNASFYTPRLLTPGMDTSTSFLDDRPSNDSGRVSSDDIVQLPSVPPRAESSRPPSTSYQYDTSSRQPVATKESDSSLSSTNSTGTVIVKKHRHGGKRASYSAFPPLARPSSSKSNLSLSTPQKAARRDSDELSSPVSPMSPESPEFAVPRERRISSVPVYPNLQAASGGALNLQYPVIRPPSASASWAEPPTSSHSRPPRVPERNPDRWNPHLSTVQSVHSEGTGSSSEGRRSKNLGPPDSTRQSKSSSNGGNAGGSSDLPALPSPLGESSHTPPLPSPPPVHRRDFTGSTIRVVRESEDRAMNLPPTIPGSRGSEYLGASQREHRYSVVTRPSSRASFFRDSIPAWAKAYYARPPSSSSLPPTRRGSRPSSSNSFSFNIFQPRNRREAESGQFRRRDSMAIEQVRRPSQLDLAGAIGPPLQRTPSWSPHLWHDRSSLGRRRSLFIVPSVDERAEGRALNKRNIQIVLFAIGYIFPPAWFIASFLPLPPKSADSNVKGKKVAPRTQLEEDLEKQLSPIDAARYENARWWRNINRILSAFGILIIIAIIALAVVAAK</sequence>
<gene>
    <name evidence="3" type="ORF">JMJ35_004914</name>
</gene>
<evidence type="ECO:0008006" key="5">
    <source>
        <dbReference type="Google" id="ProtNLM"/>
    </source>
</evidence>
<accession>A0AA39R0Z3</accession>
<feature type="region of interest" description="Disordered" evidence="1">
    <location>
        <begin position="465"/>
        <end position="513"/>
    </location>
</feature>
<keyword evidence="2" id="KW-0812">Transmembrane</keyword>
<feature type="compositionally biased region" description="Basic and acidic residues" evidence="1">
    <location>
        <begin position="312"/>
        <end position="322"/>
    </location>
</feature>
<feature type="compositionally biased region" description="Low complexity" evidence="1">
    <location>
        <begin position="295"/>
        <end position="306"/>
    </location>
</feature>
<evidence type="ECO:0000313" key="4">
    <source>
        <dbReference type="Proteomes" id="UP001166286"/>
    </source>
</evidence>
<dbReference type="Proteomes" id="UP001166286">
    <property type="component" value="Unassembled WGS sequence"/>
</dbReference>
<feature type="compositionally biased region" description="Low complexity" evidence="1">
    <location>
        <begin position="466"/>
        <end position="489"/>
    </location>
</feature>
<reference evidence="3" key="1">
    <citation type="submission" date="2023-03" db="EMBL/GenBank/DDBJ databases">
        <title>Complete genome of Cladonia borealis.</title>
        <authorList>
            <person name="Park H."/>
        </authorList>
    </citation>
    <scope>NUCLEOTIDE SEQUENCE</scope>
    <source>
        <strain evidence="3">ANT050790</strain>
    </source>
</reference>
<feature type="compositionally biased region" description="Polar residues" evidence="1">
    <location>
        <begin position="164"/>
        <end position="179"/>
    </location>
</feature>
<proteinExistence type="predicted"/>
<feature type="compositionally biased region" description="Polar residues" evidence="1">
    <location>
        <begin position="102"/>
        <end position="117"/>
    </location>
</feature>
<protein>
    <recommendedName>
        <fullName evidence="5">Serine-rich protein</fullName>
    </recommendedName>
</protein>
<feature type="compositionally biased region" description="Low complexity" evidence="1">
    <location>
        <begin position="222"/>
        <end position="231"/>
    </location>
</feature>
<dbReference type="AlphaFoldDB" id="A0AA39R0Z3"/>
<feature type="compositionally biased region" description="Low complexity" evidence="1">
    <location>
        <begin position="244"/>
        <end position="257"/>
    </location>
</feature>
<feature type="region of interest" description="Disordered" evidence="1">
    <location>
        <begin position="1"/>
        <end position="262"/>
    </location>
</feature>
<name>A0AA39R0Z3_9LECA</name>
<keyword evidence="4" id="KW-1185">Reference proteome</keyword>
<dbReference type="EMBL" id="JAFEKC020000009">
    <property type="protein sequence ID" value="KAK0512897.1"/>
    <property type="molecule type" value="Genomic_DNA"/>
</dbReference>
<feature type="region of interest" description="Disordered" evidence="1">
    <location>
        <begin position="295"/>
        <end position="434"/>
    </location>
</feature>